<feature type="compositionally biased region" description="Acidic residues" evidence="1">
    <location>
        <begin position="432"/>
        <end position="450"/>
    </location>
</feature>
<evidence type="ECO:0000256" key="1">
    <source>
        <dbReference type="SAM" id="MobiDB-lite"/>
    </source>
</evidence>
<feature type="region of interest" description="Disordered" evidence="1">
    <location>
        <begin position="1"/>
        <end position="44"/>
    </location>
</feature>
<proteinExistence type="predicted"/>
<evidence type="ECO:0000313" key="3">
    <source>
        <dbReference type="Proteomes" id="UP000749646"/>
    </source>
</evidence>
<dbReference type="AlphaFoldDB" id="A0A9P6IJQ7"/>
<dbReference type="OrthoDB" id="5573535at2759"/>
<name>A0A9P6IJQ7_9FUNG</name>
<feature type="compositionally biased region" description="Basic and acidic residues" evidence="1">
    <location>
        <begin position="12"/>
        <end position="22"/>
    </location>
</feature>
<sequence>MVPKRKTLSSDAEVKAGTETRLDNNQLHTSKRARKDQHAEDCEDEECEGCAEGEIELQFDTMPSAMDLFQMAREEASKSSTSESGGSGSRTGGGEISLLAKTLFDKAIEEFEVLEKANAHIKMNDGTEMGKQMMKTKLQHAACVVAVGNYMPSFEMLQEGTRMFEELAGRTEYKNGDVIVGLGIAGISQARDLRRQAMKTWELEDGDDDDDEEPSEERREAATLVEKAEIKLVQQALEHFHAGLNLLKSLPESAFAQESIRAAQELEEYGVSLDLKVNSNLATTIFDQAIQHLKDAQKHMAELVDSNSVALGIWGSCLHSKARIVDNQKQGDGNPATGLVERAIEILVKAEGMQDEQSDAKTLEALGQAYLMSTGLIEDEDLIMERFGDATEKLSRALELDPYNDALRVQVEALQGDDGDDGDEGKGYSEHSDDDYDAQGDEAAEEEEDS</sequence>
<keyword evidence="3" id="KW-1185">Reference proteome</keyword>
<feature type="region of interest" description="Disordered" evidence="1">
    <location>
        <begin position="412"/>
        <end position="450"/>
    </location>
</feature>
<dbReference type="EMBL" id="JAAAHW010010295">
    <property type="protein sequence ID" value="KAF9927844.1"/>
    <property type="molecule type" value="Genomic_DNA"/>
</dbReference>
<organism evidence="2 3">
    <name type="scientific">Modicella reniformis</name>
    <dbReference type="NCBI Taxonomy" id="1440133"/>
    <lineage>
        <taxon>Eukaryota</taxon>
        <taxon>Fungi</taxon>
        <taxon>Fungi incertae sedis</taxon>
        <taxon>Mucoromycota</taxon>
        <taxon>Mortierellomycotina</taxon>
        <taxon>Mortierellomycetes</taxon>
        <taxon>Mortierellales</taxon>
        <taxon>Mortierellaceae</taxon>
        <taxon>Modicella</taxon>
    </lineage>
</organism>
<gene>
    <name evidence="2" type="ORF">BGZ65_006574</name>
</gene>
<dbReference type="InterPro" id="IPR011990">
    <property type="entry name" value="TPR-like_helical_dom_sf"/>
</dbReference>
<reference evidence="2" key="1">
    <citation type="journal article" date="2020" name="Fungal Divers.">
        <title>Resolving the Mortierellaceae phylogeny through synthesis of multi-gene phylogenetics and phylogenomics.</title>
        <authorList>
            <person name="Vandepol N."/>
            <person name="Liber J."/>
            <person name="Desiro A."/>
            <person name="Na H."/>
            <person name="Kennedy M."/>
            <person name="Barry K."/>
            <person name="Grigoriev I.V."/>
            <person name="Miller A.N."/>
            <person name="O'Donnell K."/>
            <person name="Stajich J.E."/>
            <person name="Bonito G."/>
        </authorList>
    </citation>
    <scope>NUCLEOTIDE SEQUENCE</scope>
    <source>
        <strain evidence="2">MES-2147</strain>
    </source>
</reference>
<evidence type="ECO:0000313" key="2">
    <source>
        <dbReference type="EMBL" id="KAF9927844.1"/>
    </source>
</evidence>
<feature type="region of interest" description="Disordered" evidence="1">
    <location>
        <begin position="73"/>
        <end position="93"/>
    </location>
</feature>
<dbReference type="Proteomes" id="UP000749646">
    <property type="component" value="Unassembled WGS sequence"/>
</dbReference>
<accession>A0A9P6IJQ7</accession>
<comment type="caution">
    <text evidence="2">The sequence shown here is derived from an EMBL/GenBank/DDBJ whole genome shotgun (WGS) entry which is preliminary data.</text>
</comment>
<dbReference type="SUPFAM" id="SSF48452">
    <property type="entry name" value="TPR-like"/>
    <property type="match status" value="1"/>
</dbReference>
<dbReference type="Gene3D" id="1.25.40.10">
    <property type="entry name" value="Tetratricopeptide repeat domain"/>
    <property type="match status" value="1"/>
</dbReference>
<protein>
    <submittedName>
        <fullName evidence="2">Uncharacterized protein</fullName>
    </submittedName>
</protein>